<dbReference type="SUPFAM" id="SSF142695">
    <property type="entry name" value="RibA-like"/>
    <property type="match status" value="1"/>
</dbReference>
<dbReference type="EMBL" id="JBHSQW010000044">
    <property type="protein sequence ID" value="MFC5996552.1"/>
    <property type="molecule type" value="Genomic_DNA"/>
</dbReference>
<keyword evidence="7 9" id="KW-0342">GTP-binding</keyword>
<keyword evidence="5 9" id="KW-0378">Hydrolase</keyword>
<dbReference type="InterPro" id="IPR024072">
    <property type="entry name" value="DHFR-like_dom_sf"/>
</dbReference>
<organism evidence="12 13">
    <name type="scientific">Pseudonocardia hispaniensis</name>
    <dbReference type="NCBI Taxonomy" id="904933"/>
    <lineage>
        <taxon>Bacteria</taxon>
        <taxon>Bacillati</taxon>
        <taxon>Actinomycetota</taxon>
        <taxon>Actinomycetes</taxon>
        <taxon>Pseudonocardiales</taxon>
        <taxon>Pseudonocardiaceae</taxon>
        <taxon>Pseudonocardia</taxon>
    </lineage>
</organism>
<feature type="binding site" evidence="9">
    <location>
        <position position="64"/>
    </location>
    <ligand>
        <name>Zn(2+)</name>
        <dbReference type="ChEBI" id="CHEBI:29105"/>
        <note>catalytic</note>
    </ligand>
</feature>
<feature type="active site" description="Nucleophile" evidence="9">
    <location>
        <position position="126"/>
    </location>
</feature>
<dbReference type="Gene3D" id="3.40.430.10">
    <property type="entry name" value="Dihydrofolate Reductase, subunit A"/>
    <property type="match status" value="1"/>
</dbReference>
<feature type="binding site" evidence="9">
    <location>
        <position position="147"/>
    </location>
    <ligand>
        <name>GTP</name>
        <dbReference type="ChEBI" id="CHEBI:37565"/>
    </ligand>
</feature>
<feature type="binding site" evidence="9">
    <location>
        <position position="67"/>
    </location>
    <ligand>
        <name>GTP</name>
        <dbReference type="ChEBI" id="CHEBI:37565"/>
    </ligand>
</feature>
<dbReference type="NCBIfam" id="TIGR00227">
    <property type="entry name" value="ribD_Cterm"/>
    <property type="match status" value="1"/>
</dbReference>
<dbReference type="Gene3D" id="3.40.50.10990">
    <property type="entry name" value="GTP cyclohydrolase II"/>
    <property type="match status" value="1"/>
</dbReference>
<keyword evidence="3 9" id="KW-0479">Metal-binding</keyword>
<feature type="binding site" evidence="9">
    <location>
        <begin position="90"/>
        <end position="92"/>
    </location>
    <ligand>
        <name>GTP</name>
        <dbReference type="ChEBI" id="CHEBI:37565"/>
    </ligand>
</feature>
<dbReference type="HAMAP" id="MF_00179">
    <property type="entry name" value="RibA"/>
    <property type="match status" value="1"/>
</dbReference>
<keyword evidence="2 9" id="KW-0686">Riboflavin biosynthesis</keyword>
<protein>
    <recommendedName>
        <fullName evidence="9">GTP cyclohydrolase-2</fullName>
        <ecNumber evidence="9">3.5.4.25</ecNumber>
    </recommendedName>
    <alternativeName>
        <fullName evidence="9">GTP cyclohydrolase II</fullName>
    </alternativeName>
</protein>
<evidence type="ECO:0000256" key="8">
    <source>
        <dbReference type="ARBA" id="ARBA00049295"/>
    </source>
</evidence>
<feature type="binding site" evidence="9">
    <location>
        <position position="152"/>
    </location>
    <ligand>
        <name>GTP</name>
        <dbReference type="ChEBI" id="CHEBI:37565"/>
    </ligand>
</feature>
<feature type="binding site" evidence="9">
    <location>
        <position position="62"/>
    </location>
    <ligand>
        <name>Zn(2+)</name>
        <dbReference type="ChEBI" id="CHEBI:29105"/>
        <note>catalytic</note>
    </ligand>
</feature>
<comment type="caution">
    <text evidence="12">The sequence shown here is derived from an EMBL/GenBank/DDBJ whole genome shotgun (WGS) entry which is preliminary data.</text>
</comment>
<evidence type="ECO:0000256" key="1">
    <source>
        <dbReference type="ARBA" id="ARBA00004853"/>
    </source>
</evidence>
<evidence type="ECO:0000256" key="6">
    <source>
        <dbReference type="ARBA" id="ARBA00022833"/>
    </source>
</evidence>
<dbReference type="GO" id="GO:0003935">
    <property type="term" value="F:GTP cyclohydrolase II activity"/>
    <property type="evidence" value="ECO:0007669"/>
    <property type="project" value="UniProtKB-EC"/>
</dbReference>
<evidence type="ECO:0000256" key="3">
    <source>
        <dbReference type="ARBA" id="ARBA00022723"/>
    </source>
</evidence>
<reference evidence="13" key="1">
    <citation type="journal article" date="2019" name="Int. J. Syst. Evol. Microbiol.">
        <title>The Global Catalogue of Microorganisms (GCM) 10K type strain sequencing project: providing services to taxonomists for standard genome sequencing and annotation.</title>
        <authorList>
            <consortium name="The Broad Institute Genomics Platform"/>
            <consortium name="The Broad Institute Genome Sequencing Center for Infectious Disease"/>
            <person name="Wu L."/>
            <person name="Ma J."/>
        </authorList>
    </citation>
    <scope>NUCLEOTIDE SEQUENCE [LARGE SCALE GENOMIC DNA]</scope>
    <source>
        <strain evidence="13">CCM 8391</strain>
    </source>
</reference>
<evidence type="ECO:0000256" key="5">
    <source>
        <dbReference type="ARBA" id="ARBA00022801"/>
    </source>
</evidence>
<dbReference type="PANTHER" id="PTHR21327:SF18">
    <property type="entry name" value="3,4-DIHYDROXY-2-BUTANONE 4-PHOSPHATE SYNTHASE"/>
    <property type="match status" value="1"/>
</dbReference>
<comment type="function">
    <text evidence="9">Catalyzes the conversion of GTP to 2,5-diamino-6-ribosylamino-4(3H)-pyrimidinone 5'-phosphate (DARP), formate and pyrophosphate.</text>
</comment>
<evidence type="ECO:0000256" key="7">
    <source>
        <dbReference type="ARBA" id="ARBA00023134"/>
    </source>
</evidence>
<evidence type="ECO:0000256" key="2">
    <source>
        <dbReference type="ARBA" id="ARBA00022619"/>
    </source>
</evidence>
<feature type="binding site" evidence="9">
    <location>
        <position position="112"/>
    </location>
    <ligand>
        <name>GTP</name>
        <dbReference type="ChEBI" id="CHEBI:37565"/>
    </ligand>
</feature>
<dbReference type="EC" id="3.5.4.25" evidence="9"/>
<keyword evidence="13" id="KW-1185">Reference proteome</keyword>
<comment type="similarity">
    <text evidence="9">Belongs to the GTP cyclohydrolase II family.</text>
</comment>
<dbReference type="InterPro" id="IPR011549">
    <property type="entry name" value="RibD_C"/>
</dbReference>
<dbReference type="InterPro" id="IPR002734">
    <property type="entry name" value="RibDG_C"/>
</dbReference>
<dbReference type="PANTHER" id="PTHR21327">
    <property type="entry name" value="GTP CYCLOHYDROLASE II-RELATED"/>
    <property type="match status" value="1"/>
</dbReference>
<comment type="catalytic activity">
    <reaction evidence="8 9">
        <text>GTP + 4 H2O = 2,5-diamino-6-hydroxy-4-(5-phosphoribosylamino)-pyrimidine + formate + 2 phosphate + 3 H(+)</text>
        <dbReference type="Rhea" id="RHEA:23704"/>
        <dbReference type="ChEBI" id="CHEBI:15377"/>
        <dbReference type="ChEBI" id="CHEBI:15378"/>
        <dbReference type="ChEBI" id="CHEBI:15740"/>
        <dbReference type="ChEBI" id="CHEBI:37565"/>
        <dbReference type="ChEBI" id="CHEBI:43474"/>
        <dbReference type="ChEBI" id="CHEBI:58614"/>
        <dbReference type="EC" id="3.5.4.25"/>
    </reaction>
</comment>
<accession>A0ABW1J7I9</accession>
<dbReference type="InterPro" id="IPR000926">
    <property type="entry name" value="RibA"/>
</dbReference>
<name>A0ABW1J7I9_9PSEU</name>
<sequence length="433" mass="45773">MRELVRVVLPTQFGVFRATAFEVRPGLVYLALVKGELAGGGAPLTRLHSECLTGDALGSVRCDCGAQLRLALRRIAAERRGLLLYVIGHEGRGVGLVNKLRAYVEQDDGADTVEANLRLGLPVDGRSYDDAAAVLRVLGVGSVRLLTNNPDKARVLREAGIRVEAVEPLRTAAHLRNIGYLHTKEQRLGHLDTAGEALEPASSPPPDAVRLLGEVDPPPGRPYVALKYAQTLDGRIATTCGDSKWISGEEERAVSHALRAACDAVMVGVGTVLRDDPRLTVRLVPGTSPARVVLDSTLRTPSSALLLDGDPVTLVLTTDRSTDDDRKRIRETGAGVVVLPSGPGGVDLDAGLRALRECGVRSLLVEGGARVITSLLGAGLVDRVIVGTAPRIIGAGREAVGDLGIARVAEGIVLRNRSVHLTADDILTAWDVG</sequence>
<evidence type="ECO:0000313" key="12">
    <source>
        <dbReference type="EMBL" id="MFC5996552.1"/>
    </source>
</evidence>
<evidence type="ECO:0000256" key="4">
    <source>
        <dbReference type="ARBA" id="ARBA00022741"/>
    </source>
</evidence>
<keyword evidence="4 9" id="KW-0547">Nucleotide-binding</keyword>
<comment type="cofactor">
    <cofactor evidence="9">
        <name>Zn(2+)</name>
        <dbReference type="ChEBI" id="CHEBI:29105"/>
    </cofactor>
    <text evidence="9">Binds 1 zinc ion per subunit.</text>
</comment>
<comment type="pathway">
    <text evidence="1 9">Cofactor biosynthesis; riboflavin biosynthesis; 5-amino-6-(D-ribitylamino)uracil from GTP: step 1/4.</text>
</comment>
<dbReference type="Proteomes" id="UP001596302">
    <property type="component" value="Unassembled WGS sequence"/>
</dbReference>
<evidence type="ECO:0000259" key="11">
    <source>
        <dbReference type="Pfam" id="PF01872"/>
    </source>
</evidence>
<evidence type="ECO:0000256" key="9">
    <source>
        <dbReference type="HAMAP-Rule" id="MF_00179"/>
    </source>
</evidence>
<dbReference type="SUPFAM" id="SSF53597">
    <property type="entry name" value="Dihydrofolate reductase-like"/>
    <property type="match status" value="1"/>
</dbReference>
<dbReference type="Pfam" id="PF01872">
    <property type="entry name" value="RibD_C"/>
    <property type="match status" value="1"/>
</dbReference>
<evidence type="ECO:0000259" key="10">
    <source>
        <dbReference type="Pfam" id="PF00925"/>
    </source>
</evidence>
<feature type="domain" description="GTP cyclohydrolase II" evidence="10">
    <location>
        <begin position="6"/>
        <end position="164"/>
    </location>
</feature>
<dbReference type="RefSeq" id="WP_379587295.1">
    <property type="nucleotide sequence ID" value="NZ_JBHSQW010000044.1"/>
</dbReference>
<feature type="binding site" evidence="9">
    <location>
        <position position="51"/>
    </location>
    <ligand>
        <name>Zn(2+)</name>
        <dbReference type="ChEBI" id="CHEBI:29105"/>
        <note>catalytic</note>
    </ligand>
</feature>
<evidence type="ECO:0000313" key="13">
    <source>
        <dbReference type="Proteomes" id="UP001596302"/>
    </source>
</evidence>
<feature type="active site" description="Proton acceptor" evidence="9">
    <location>
        <position position="124"/>
    </location>
</feature>
<feature type="binding site" evidence="9">
    <location>
        <begin position="46"/>
        <end position="50"/>
    </location>
    <ligand>
        <name>GTP</name>
        <dbReference type="ChEBI" id="CHEBI:37565"/>
    </ligand>
</feature>
<proteinExistence type="inferred from homology"/>
<gene>
    <name evidence="9 12" type="primary">ribA</name>
    <name evidence="12" type="ORF">ACFQE5_20300</name>
</gene>
<keyword evidence="6 9" id="KW-0862">Zinc</keyword>
<dbReference type="InterPro" id="IPR032677">
    <property type="entry name" value="GTP_cyclohydro_II"/>
</dbReference>
<feature type="domain" description="Bacterial bifunctional deaminase-reductase C-terminal" evidence="11">
    <location>
        <begin position="222"/>
        <end position="421"/>
    </location>
</feature>
<dbReference type="InterPro" id="IPR036144">
    <property type="entry name" value="RibA-like_sf"/>
</dbReference>
<dbReference type="Pfam" id="PF00925">
    <property type="entry name" value="GTP_cyclohydro2"/>
    <property type="match status" value="1"/>
</dbReference>
<dbReference type="NCBIfam" id="NF001591">
    <property type="entry name" value="PRK00393.1"/>
    <property type="match status" value="1"/>
</dbReference>
<dbReference type="CDD" id="cd00641">
    <property type="entry name" value="GTP_cyclohydro2"/>
    <property type="match status" value="1"/>
</dbReference>